<dbReference type="EMBL" id="CACVAW010000030">
    <property type="protein sequence ID" value="CAA6808113.1"/>
    <property type="molecule type" value="Genomic_DNA"/>
</dbReference>
<accession>A0A6S6STB9</accession>
<name>A0A6S6STB9_9BACT</name>
<reference evidence="1" key="1">
    <citation type="submission" date="2020-01" db="EMBL/GenBank/DDBJ databases">
        <authorList>
            <person name="Meier V. D."/>
            <person name="Meier V D."/>
        </authorList>
    </citation>
    <scope>NUCLEOTIDE SEQUENCE</scope>
    <source>
        <strain evidence="1">HLG_WM_MAG_12</strain>
    </source>
</reference>
<organism evidence="1">
    <name type="scientific">uncultured Campylobacterales bacterium</name>
    <dbReference type="NCBI Taxonomy" id="352960"/>
    <lineage>
        <taxon>Bacteria</taxon>
        <taxon>Pseudomonadati</taxon>
        <taxon>Campylobacterota</taxon>
        <taxon>Epsilonproteobacteria</taxon>
        <taxon>Campylobacterales</taxon>
        <taxon>environmental samples</taxon>
    </lineage>
</organism>
<proteinExistence type="predicted"/>
<protein>
    <submittedName>
        <fullName evidence="1">CopG family transcriptional regulator</fullName>
    </submittedName>
</protein>
<evidence type="ECO:0000313" key="1">
    <source>
        <dbReference type="EMBL" id="CAA6808113.1"/>
    </source>
</evidence>
<gene>
    <name evidence="1" type="ORF">HELGO_WM15973</name>
</gene>
<dbReference type="AlphaFoldDB" id="A0A6S6STB9"/>
<sequence length="78" mass="8906">MKTLTLRVDDSIYEMIKLAASGQKRNISNFIEFATLEYLSSSEYVSNSEMDEILGDAELMKNLEKGREDFENGDYVVV</sequence>